<dbReference type="AlphaFoldDB" id="A0A9P7BVW3"/>
<keyword evidence="3" id="KW-1185">Reference proteome</keyword>
<name>A0A9P7BVW3_RHIOR</name>
<sequence>MFTFFRSPHNAPQQQAGLAAAHAEIRKLQQKNAFIQKQLAPKPSTTDVPPSPSRHIISSIVFPTPSKRFSSPNNIFPSPPKVANSKRNNSQPSLTATARQFSSSAEPTSLNLSILHINVHRILDIHYSDRNSVSFLIHYCKFNTPVDPLDPSIIHDPTFINEPIETVEYNVF</sequence>
<gene>
    <name evidence="2" type="ORF">G6F64_002807</name>
</gene>
<reference evidence="2" key="1">
    <citation type="journal article" date="2020" name="Microb. Genom.">
        <title>Genetic diversity of clinical and environmental Mucorales isolates obtained from an investigation of mucormycosis cases among solid organ transplant recipients.</title>
        <authorList>
            <person name="Nguyen M.H."/>
            <person name="Kaul D."/>
            <person name="Muto C."/>
            <person name="Cheng S.J."/>
            <person name="Richter R.A."/>
            <person name="Bruno V.M."/>
            <person name="Liu G."/>
            <person name="Beyhan S."/>
            <person name="Sundermann A.J."/>
            <person name="Mounaud S."/>
            <person name="Pasculle A.W."/>
            <person name="Nierman W.C."/>
            <person name="Driscoll E."/>
            <person name="Cumbie R."/>
            <person name="Clancy C.J."/>
            <person name="Dupont C.L."/>
        </authorList>
    </citation>
    <scope>NUCLEOTIDE SEQUENCE</scope>
    <source>
        <strain evidence="2">GL11</strain>
    </source>
</reference>
<proteinExistence type="predicted"/>
<protein>
    <submittedName>
        <fullName evidence="2">Uncharacterized protein</fullName>
    </submittedName>
</protein>
<organism evidence="2 3">
    <name type="scientific">Rhizopus oryzae</name>
    <name type="common">Mucormycosis agent</name>
    <name type="synonym">Rhizopus arrhizus var. delemar</name>
    <dbReference type="NCBI Taxonomy" id="64495"/>
    <lineage>
        <taxon>Eukaryota</taxon>
        <taxon>Fungi</taxon>
        <taxon>Fungi incertae sedis</taxon>
        <taxon>Mucoromycota</taxon>
        <taxon>Mucoromycotina</taxon>
        <taxon>Mucoromycetes</taxon>
        <taxon>Mucorales</taxon>
        <taxon>Mucorineae</taxon>
        <taxon>Rhizopodaceae</taxon>
        <taxon>Rhizopus</taxon>
    </lineage>
</organism>
<accession>A0A9P7BVW3</accession>
<dbReference type="OrthoDB" id="10296626at2759"/>
<evidence type="ECO:0000313" key="2">
    <source>
        <dbReference type="EMBL" id="KAG1312733.1"/>
    </source>
</evidence>
<dbReference type="Proteomes" id="UP000716291">
    <property type="component" value="Unassembled WGS sequence"/>
</dbReference>
<comment type="caution">
    <text evidence="2">The sequence shown here is derived from an EMBL/GenBank/DDBJ whole genome shotgun (WGS) entry which is preliminary data.</text>
</comment>
<evidence type="ECO:0000313" key="3">
    <source>
        <dbReference type="Proteomes" id="UP000716291"/>
    </source>
</evidence>
<dbReference type="EMBL" id="JAANQT010000253">
    <property type="protein sequence ID" value="KAG1312733.1"/>
    <property type="molecule type" value="Genomic_DNA"/>
</dbReference>
<feature type="region of interest" description="Disordered" evidence="1">
    <location>
        <begin position="70"/>
        <end position="93"/>
    </location>
</feature>
<evidence type="ECO:0000256" key="1">
    <source>
        <dbReference type="SAM" id="MobiDB-lite"/>
    </source>
</evidence>